<comment type="caution">
    <text evidence="3">The sequence shown here is derived from an EMBL/GenBank/DDBJ whole genome shotgun (WGS) entry which is preliminary data.</text>
</comment>
<evidence type="ECO:0000256" key="1">
    <source>
        <dbReference type="SAM" id="MobiDB-lite"/>
    </source>
</evidence>
<feature type="domain" description="HTH arsR-type" evidence="2">
    <location>
        <begin position="37"/>
        <end position="117"/>
    </location>
</feature>
<feature type="region of interest" description="Disordered" evidence="1">
    <location>
        <begin position="1"/>
        <end position="41"/>
    </location>
</feature>
<organism evidence="3 4">
    <name type="scientific">Natronococcus pandeyae</name>
    <dbReference type="NCBI Taxonomy" id="2055836"/>
    <lineage>
        <taxon>Archaea</taxon>
        <taxon>Methanobacteriati</taxon>
        <taxon>Methanobacteriota</taxon>
        <taxon>Stenosarchaea group</taxon>
        <taxon>Halobacteria</taxon>
        <taxon>Halobacteriales</taxon>
        <taxon>Natrialbaceae</taxon>
        <taxon>Natronococcus</taxon>
    </lineage>
</organism>
<evidence type="ECO:0000313" key="3">
    <source>
        <dbReference type="EMBL" id="TYL37892.1"/>
    </source>
</evidence>
<reference evidence="3" key="1">
    <citation type="submission" date="2017-11" db="EMBL/GenBank/DDBJ databases">
        <authorList>
            <person name="Kajale S.C."/>
            <person name="Sharma A."/>
        </authorList>
    </citation>
    <scope>NUCLEOTIDE SEQUENCE</scope>
    <source>
        <strain evidence="3">LS1_42</strain>
    </source>
</reference>
<dbReference type="RefSeq" id="WP_148858664.1">
    <property type="nucleotide sequence ID" value="NZ_PHNJ01000007.1"/>
</dbReference>
<evidence type="ECO:0000313" key="4">
    <source>
        <dbReference type="Proteomes" id="UP000766904"/>
    </source>
</evidence>
<protein>
    <submittedName>
        <fullName evidence="3">Transcriptional regulator</fullName>
    </submittedName>
</protein>
<dbReference type="SMART" id="SM00418">
    <property type="entry name" value="HTH_ARSR"/>
    <property type="match status" value="1"/>
</dbReference>
<name>A0A8J8Q236_9EURY</name>
<dbReference type="SUPFAM" id="SSF46785">
    <property type="entry name" value="Winged helix' DNA-binding domain"/>
    <property type="match status" value="1"/>
</dbReference>
<dbReference type="CDD" id="cd00090">
    <property type="entry name" value="HTH_ARSR"/>
    <property type="match status" value="1"/>
</dbReference>
<dbReference type="InterPro" id="IPR036388">
    <property type="entry name" value="WH-like_DNA-bd_sf"/>
</dbReference>
<dbReference type="Pfam" id="PF12840">
    <property type="entry name" value="HTH_20"/>
    <property type="match status" value="1"/>
</dbReference>
<keyword evidence="4" id="KW-1185">Reference proteome</keyword>
<dbReference type="GO" id="GO:0003700">
    <property type="term" value="F:DNA-binding transcription factor activity"/>
    <property type="evidence" value="ECO:0007669"/>
    <property type="project" value="InterPro"/>
</dbReference>
<dbReference type="Proteomes" id="UP000766904">
    <property type="component" value="Unassembled WGS sequence"/>
</dbReference>
<accession>A0A8J8Q236</accession>
<dbReference type="InterPro" id="IPR001845">
    <property type="entry name" value="HTH_ArsR_DNA-bd_dom"/>
</dbReference>
<dbReference type="OrthoDB" id="290446at2157"/>
<dbReference type="AlphaFoldDB" id="A0A8J8Q236"/>
<proteinExistence type="predicted"/>
<evidence type="ECO:0000259" key="2">
    <source>
        <dbReference type="SMART" id="SM00418"/>
    </source>
</evidence>
<dbReference type="InterPro" id="IPR011991">
    <property type="entry name" value="ArsR-like_HTH"/>
</dbReference>
<gene>
    <name evidence="3" type="ORF">CV102_14275</name>
</gene>
<sequence length="131" mass="14467">MASELVQRNRGHHVGSAGRTDGVNRARSDDPDVSPSELFDLLGDEHTRNVLHAVSERPRSGREVAEAASVSRPTAYRRLNRLEEIGFVTSQTILDPNGNHHKQFTAVLEGATLELDDELRVTIDLNSAERS</sequence>
<dbReference type="Gene3D" id="1.10.10.10">
    <property type="entry name" value="Winged helix-like DNA-binding domain superfamily/Winged helix DNA-binding domain"/>
    <property type="match status" value="1"/>
</dbReference>
<dbReference type="InterPro" id="IPR036390">
    <property type="entry name" value="WH_DNA-bd_sf"/>
</dbReference>
<dbReference type="EMBL" id="PHNJ01000007">
    <property type="protein sequence ID" value="TYL37892.1"/>
    <property type="molecule type" value="Genomic_DNA"/>
</dbReference>